<dbReference type="PRINTS" id="PR00723">
    <property type="entry name" value="SUBTILISIN"/>
</dbReference>
<evidence type="ECO:0000256" key="1">
    <source>
        <dbReference type="ARBA" id="ARBA00011073"/>
    </source>
</evidence>
<keyword evidence="6" id="KW-0732">Signal</keyword>
<protein>
    <submittedName>
        <fullName evidence="8">S8 family serine peptidase</fullName>
    </submittedName>
</protein>
<evidence type="ECO:0000256" key="3">
    <source>
        <dbReference type="ARBA" id="ARBA00022801"/>
    </source>
</evidence>
<dbReference type="Proteomes" id="UP001595604">
    <property type="component" value="Unassembled WGS sequence"/>
</dbReference>
<dbReference type="InterPro" id="IPR000209">
    <property type="entry name" value="Peptidase_S8/S53_dom"/>
</dbReference>
<feature type="domain" description="Peptidase S8/S53" evidence="7">
    <location>
        <begin position="182"/>
        <end position="388"/>
    </location>
</feature>
<comment type="caution">
    <text evidence="8">The sequence shown here is derived from an EMBL/GenBank/DDBJ whole genome shotgun (WGS) entry which is preliminary data.</text>
</comment>
<evidence type="ECO:0000256" key="5">
    <source>
        <dbReference type="PROSITE-ProRule" id="PRU01240"/>
    </source>
</evidence>
<evidence type="ECO:0000256" key="6">
    <source>
        <dbReference type="SAM" id="SignalP"/>
    </source>
</evidence>
<evidence type="ECO:0000313" key="9">
    <source>
        <dbReference type="Proteomes" id="UP001595604"/>
    </source>
</evidence>
<dbReference type="InterPro" id="IPR015500">
    <property type="entry name" value="Peptidase_S8_subtilisin-rel"/>
</dbReference>
<keyword evidence="4 5" id="KW-0720">Serine protease</keyword>
<gene>
    <name evidence="8" type="ORF">ACFOD9_14695</name>
</gene>
<sequence length="422" mass="44123">MIGRRLLLVLALVMGAAFALGPGPARAAPELPGAPVAVAGAQSASRRVMMMLDLGAEHYRSGSDYGGDYGDAMGIKARLRFARKVARAHRLALVDSWPMPLIGVDCIIFEIRDGRTVEAVVRELSAVPGVSWSQPLNEFEMLEARPPGPARAATVSYNDRLFSAQPAASLWHLARLHAVATGRGVTVAVIDSRVDLLHPDLAGQFAGSVDFVPGRPQAERHGTGVAGIIAARSNNAQGIAGVAPDARILALRACWERATGGVTVCDSLTLARALTYAIDHGAGVVNLSLTGPRDPLIARLVALASARGATVVAAVDQKDPAASFPAFLPGVVAVGDERLSDRLQSAYKAPGLDVLTTQPEGKWDLVSGSSYAAAHVSGLVALLRQLSGRRTAPETLLGPHGTLDACAALARVSHLDRRACLR</sequence>
<evidence type="ECO:0000259" key="7">
    <source>
        <dbReference type="Pfam" id="PF00082"/>
    </source>
</evidence>
<evidence type="ECO:0000313" key="8">
    <source>
        <dbReference type="EMBL" id="MFC3175505.1"/>
    </source>
</evidence>
<keyword evidence="3 5" id="KW-0378">Hydrolase</keyword>
<keyword evidence="2 5" id="KW-0645">Protease</keyword>
<dbReference type="PROSITE" id="PS00137">
    <property type="entry name" value="SUBTILASE_HIS"/>
    <property type="match status" value="1"/>
</dbReference>
<feature type="signal peptide" evidence="6">
    <location>
        <begin position="1"/>
        <end position="27"/>
    </location>
</feature>
<evidence type="ECO:0000256" key="2">
    <source>
        <dbReference type="ARBA" id="ARBA00022670"/>
    </source>
</evidence>
<dbReference type="PROSITE" id="PS51318">
    <property type="entry name" value="TAT"/>
    <property type="match status" value="1"/>
</dbReference>
<feature type="active site" description="Charge relay system" evidence="5">
    <location>
        <position position="191"/>
    </location>
</feature>
<dbReference type="InterPro" id="IPR006311">
    <property type="entry name" value="TAT_signal"/>
</dbReference>
<dbReference type="Gene3D" id="3.40.50.200">
    <property type="entry name" value="Peptidase S8/S53 domain"/>
    <property type="match status" value="1"/>
</dbReference>
<dbReference type="Pfam" id="PF00082">
    <property type="entry name" value="Peptidase_S8"/>
    <property type="match status" value="1"/>
</dbReference>
<accession>A0ABV7IS36</accession>
<feature type="active site" description="Charge relay system" evidence="5">
    <location>
        <position position="221"/>
    </location>
</feature>
<organism evidence="8 9">
    <name type="scientific">Novosphingobium bradum</name>
    <dbReference type="NCBI Taxonomy" id="1737444"/>
    <lineage>
        <taxon>Bacteria</taxon>
        <taxon>Pseudomonadati</taxon>
        <taxon>Pseudomonadota</taxon>
        <taxon>Alphaproteobacteria</taxon>
        <taxon>Sphingomonadales</taxon>
        <taxon>Sphingomonadaceae</taxon>
        <taxon>Novosphingobium</taxon>
    </lineage>
</organism>
<dbReference type="RefSeq" id="WP_379510881.1">
    <property type="nucleotide sequence ID" value="NZ_JBHRTQ010000015.1"/>
</dbReference>
<reference evidence="9" key="1">
    <citation type="journal article" date="2019" name="Int. J. Syst. Evol. Microbiol.">
        <title>The Global Catalogue of Microorganisms (GCM) 10K type strain sequencing project: providing services to taxonomists for standard genome sequencing and annotation.</title>
        <authorList>
            <consortium name="The Broad Institute Genomics Platform"/>
            <consortium name="The Broad Institute Genome Sequencing Center for Infectious Disease"/>
            <person name="Wu L."/>
            <person name="Ma J."/>
        </authorList>
    </citation>
    <scope>NUCLEOTIDE SEQUENCE [LARGE SCALE GENOMIC DNA]</scope>
    <source>
        <strain evidence="9">KCTC 42984</strain>
    </source>
</reference>
<evidence type="ECO:0000256" key="4">
    <source>
        <dbReference type="ARBA" id="ARBA00022825"/>
    </source>
</evidence>
<comment type="similarity">
    <text evidence="1 5">Belongs to the peptidase S8 family.</text>
</comment>
<dbReference type="InterPro" id="IPR036852">
    <property type="entry name" value="Peptidase_S8/S53_dom_sf"/>
</dbReference>
<keyword evidence="9" id="KW-1185">Reference proteome</keyword>
<dbReference type="PROSITE" id="PS51892">
    <property type="entry name" value="SUBTILASE"/>
    <property type="match status" value="1"/>
</dbReference>
<dbReference type="PANTHER" id="PTHR43806:SF11">
    <property type="entry name" value="CEREVISIN-RELATED"/>
    <property type="match status" value="1"/>
</dbReference>
<dbReference type="InterPro" id="IPR022398">
    <property type="entry name" value="Peptidase_S8_His-AS"/>
</dbReference>
<dbReference type="EMBL" id="JBHRTQ010000015">
    <property type="protein sequence ID" value="MFC3175505.1"/>
    <property type="molecule type" value="Genomic_DNA"/>
</dbReference>
<dbReference type="InterPro" id="IPR050131">
    <property type="entry name" value="Peptidase_S8_subtilisin-like"/>
</dbReference>
<proteinExistence type="inferred from homology"/>
<feature type="active site" description="Charge relay system" evidence="5">
    <location>
        <position position="370"/>
    </location>
</feature>
<name>A0ABV7IS36_9SPHN</name>
<feature type="chain" id="PRO_5047263546" evidence="6">
    <location>
        <begin position="28"/>
        <end position="422"/>
    </location>
</feature>
<dbReference type="SUPFAM" id="SSF52743">
    <property type="entry name" value="Subtilisin-like"/>
    <property type="match status" value="1"/>
</dbReference>
<dbReference type="PANTHER" id="PTHR43806">
    <property type="entry name" value="PEPTIDASE S8"/>
    <property type="match status" value="1"/>
</dbReference>